<evidence type="ECO:0000256" key="1">
    <source>
        <dbReference type="SAM" id="MobiDB-lite"/>
    </source>
</evidence>
<dbReference type="Gene3D" id="3.40.140.120">
    <property type="match status" value="1"/>
</dbReference>
<dbReference type="Gene3D" id="1.20.1270.210">
    <property type="match status" value="1"/>
</dbReference>
<dbReference type="EMBL" id="BMZE01000001">
    <property type="protein sequence ID" value="GHA11319.1"/>
    <property type="molecule type" value="Genomic_DNA"/>
</dbReference>
<sequence length="399" mass="43850">MKLWPFSRKEPETKSLAEPSPELHALFGALQTAAGMTVTPARAMQVPAVTACVRAISEATGTLPVKVFRRLEGGGKEAAPDHPAYKLVHDSANPWTGAGKLREQLTQDALLYGHGVAWVNRVNGEVRELIRIDPQSVRVELNDRTSEPEFHVSDATAKRIYSWRDIVYIPAPALDGVHGQAPITTGREAIALALALQDTAARFFKNGAQPSGVVTVPEQLSPEAQKRLAQAWREAHGGENSRGTAVLEGGATWAPVTMTNVDSQFEQQRAAQNIEICRIFRVPPTFAQDYGRATWANSYSANLQFLQHCLMPWLRAWEDAFKRVLIPDDERDEYLVEFVTDALLKVDPTAKFEAYSKAIAARIFNPNEVRALENMPPYEGGDAFENPNTSSAPAAAPQT</sequence>
<proteinExistence type="predicted"/>
<name>A0A918VMX3_9HYPH</name>
<dbReference type="NCBIfam" id="TIGR01537">
    <property type="entry name" value="portal_HK97"/>
    <property type="match status" value="1"/>
</dbReference>
<keyword evidence="3" id="KW-1185">Reference proteome</keyword>
<evidence type="ECO:0000313" key="2">
    <source>
        <dbReference type="EMBL" id="GHA11319.1"/>
    </source>
</evidence>
<feature type="compositionally biased region" description="Low complexity" evidence="1">
    <location>
        <begin position="390"/>
        <end position="399"/>
    </location>
</feature>
<reference evidence="2" key="1">
    <citation type="journal article" date="2014" name="Int. J. Syst. Evol. Microbiol.">
        <title>Complete genome sequence of Corynebacterium casei LMG S-19264T (=DSM 44701T), isolated from a smear-ripened cheese.</title>
        <authorList>
            <consortium name="US DOE Joint Genome Institute (JGI-PGF)"/>
            <person name="Walter F."/>
            <person name="Albersmeier A."/>
            <person name="Kalinowski J."/>
            <person name="Ruckert C."/>
        </authorList>
    </citation>
    <scope>NUCLEOTIDE SEQUENCE</scope>
    <source>
        <strain evidence="2">KCTC 32437</strain>
    </source>
</reference>
<dbReference type="Pfam" id="PF04860">
    <property type="entry name" value="Phage_portal"/>
    <property type="match status" value="1"/>
</dbReference>
<organism evidence="2 3">
    <name type="scientific">Devosia pacifica</name>
    <dbReference type="NCBI Taxonomy" id="1335967"/>
    <lineage>
        <taxon>Bacteria</taxon>
        <taxon>Pseudomonadati</taxon>
        <taxon>Pseudomonadota</taxon>
        <taxon>Alphaproteobacteria</taxon>
        <taxon>Hyphomicrobiales</taxon>
        <taxon>Devosiaceae</taxon>
        <taxon>Devosia</taxon>
    </lineage>
</organism>
<protein>
    <submittedName>
        <fullName evidence="2">Head HK97 family portal protein</fullName>
    </submittedName>
</protein>
<dbReference type="InterPro" id="IPR006427">
    <property type="entry name" value="Portal_HK97"/>
</dbReference>
<comment type="caution">
    <text evidence="2">The sequence shown here is derived from an EMBL/GenBank/DDBJ whole genome shotgun (WGS) entry which is preliminary data.</text>
</comment>
<dbReference type="AlphaFoldDB" id="A0A918VMX3"/>
<evidence type="ECO:0000313" key="3">
    <source>
        <dbReference type="Proteomes" id="UP000646579"/>
    </source>
</evidence>
<dbReference type="InterPro" id="IPR006944">
    <property type="entry name" value="Phage/GTA_portal"/>
</dbReference>
<dbReference type="Proteomes" id="UP000646579">
    <property type="component" value="Unassembled WGS sequence"/>
</dbReference>
<accession>A0A918VMX3</accession>
<reference evidence="2" key="2">
    <citation type="submission" date="2020-09" db="EMBL/GenBank/DDBJ databases">
        <authorList>
            <person name="Sun Q."/>
            <person name="Kim S."/>
        </authorList>
    </citation>
    <scope>NUCLEOTIDE SEQUENCE</scope>
    <source>
        <strain evidence="2">KCTC 32437</strain>
    </source>
</reference>
<gene>
    <name evidence="2" type="ORF">GCM10007989_02030</name>
</gene>
<feature type="region of interest" description="Disordered" evidence="1">
    <location>
        <begin position="375"/>
        <end position="399"/>
    </location>
</feature>
<dbReference type="Gene3D" id="3.30.1120.70">
    <property type="match status" value="1"/>
</dbReference>